<name>A0ABV7PZF8_9ACTN</name>
<gene>
    <name evidence="1" type="ORF">ACFO8M_10425</name>
</gene>
<sequence>MQRLVRVFEDFLYGFDSGVDVPMEAAHALVRGLDSPALIDLAGLNRDDRLEIRDLIPTAAEELGVAIEPLKAVFERRVREIAAAYLAGEREFIDALTGILALFWRYQDEDIGYYCGNAMLDLELWLDVREFDHNVDSEAAAERDFRARAVTMVEGCGSCKLAWHRQTSTRAGEH</sequence>
<protein>
    <submittedName>
        <fullName evidence="1">Uncharacterized protein</fullName>
    </submittedName>
</protein>
<dbReference type="EMBL" id="JBHRWO010000010">
    <property type="protein sequence ID" value="MFC3492899.1"/>
    <property type="molecule type" value="Genomic_DNA"/>
</dbReference>
<evidence type="ECO:0000313" key="2">
    <source>
        <dbReference type="Proteomes" id="UP001595712"/>
    </source>
</evidence>
<comment type="caution">
    <text evidence="1">The sequence shown here is derived from an EMBL/GenBank/DDBJ whole genome shotgun (WGS) entry which is preliminary data.</text>
</comment>
<organism evidence="1 2">
    <name type="scientific">Glycomyces rhizosphaerae</name>
    <dbReference type="NCBI Taxonomy" id="2054422"/>
    <lineage>
        <taxon>Bacteria</taxon>
        <taxon>Bacillati</taxon>
        <taxon>Actinomycetota</taxon>
        <taxon>Actinomycetes</taxon>
        <taxon>Glycomycetales</taxon>
        <taxon>Glycomycetaceae</taxon>
        <taxon>Glycomyces</taxon>
    </lineage>
</organism>
<reference evidence="2" key="1">
    <citation type="journal article" date="2019" name="Int. J. Syst. Evol. Microbiol.">
        <title>The Global Catalogue of Microorganisms (GCM) 10K type strain sequencing project: providing services to taxonomists for standard genome sequencing and annotation.</title>
        <authorList>
            <consortium name="The Broad Institute Genomics Platform"/>
            <consortium name="The Broad Institute Genome Sequencing Center for Infectious Disease"/>
            <person name="Wu L."/>
            <person name="Ma J."/>
        </authorList>
    </citation>
    <scope>NUCLEOTIDE SEQUENCE [LARGE SCALE GENOMIC DNA]</scope>
    <source>
        <strain evidence="2">CGMCC 4.7396</strain>
    </source>
</reference>
<accession>A0ABV7PZF8</accession>
<keyword evidence="2" id="KW-1185">Reference proteome</keyword>
<proteinExistence type="predicted"/>
<dbReference type="RefSeq" id="WP_387974338.1">
    <property type="nucleotide sequence ID" value="NZ_JBHRWO010000010.1"/>
</dbReference>
<dbReference type="Proteomes" id="UP001595712">
    <property type="component" value="Unassembled WGS sequence"/>
</dbReference>
<evidence type="ECO:0000313" key="1">
    <source>
        <dbReference type="EMBL" id="MFC3492899.1"/>
    </source>
</evidence>